<evidence type="ECO:0000313" key="2">
    <source>
        <dbReference type="Proteomes" id="UP000645517"/>
    </source>
</evidence>
<protein>
    <submittedName>
        <fullName evidence="1">Uncharacterized protein</fullName>
    </submittedName>
</protein>
<name>A0ABQ2IVG7_9DEIO</name>
<reference evidence="2" key="1">
    <citation type="journal article" date="2019" name="Int. J. Syst. Evol. Microbiol.">
        <title>The Global Catalogue of Microorganisms (GCM) 10K type strain sequencing project: providing services to taxonomists for standard genome sequencing and annotation.</title>
        <authorList>
            <consortium name="The Broad Institute Genomics Platform"/>
            <consortium name="The Broad Institute Genome Sequencing Center for Infectious Disease"/>
            <person name="Wu L."/>
            <person name="Ma J."/>
        </authorList>
    </citation>
    <scope>NUCLEOTIDE SEQUENCE [LARGE SCALE GENOMIC DNA]</scope>
    <source>
        <strain evidence="2">JCM 16918</strain>
    </source>
</reference>
<dbReference type="EMBL" id="BMOR01000001">
    <property type="protein sequence ID" value="GGN28414.1"/>
    <property type="molecule type" value="Genomic_DNA"/>
</dbReference>
<gene>
    <name evidence="1" type="ORF">GCM10010842_02130</name>
</gene>
<organism evidence="1 2">
    <name type="scientific">Deinococcus daejeonensis</name>
    <dbReference type="NCBI Taxonomy" id="1007098"/>
    <lineage>
        <taxon>Bacteria</taxon>
        <taxon>Thermotogati</taxon>
        <taxon>Deinococcota</taxon>
        <taxon>Deinococci</taxon>
        <taxon>Deinococcales</taxon>
        <taxon>Deinococcaceae</taxon>
        <taxon>Deinococcus</taxon>
    </lineage>
</organism>
<keyword evidence="2" id="KW-1185">Reference proteome</keyword>
<evidence type="ECO:0000313" key="1">
    <source>
        <dbReference type="EMBL" id="GGN28414.1"/>
    </source>
</evidence>
<proteinExistence type="predicted"/>
<sequence>MTFWRAALHFLIGQPLPGAEPAAQERVAGRRERLARVRPATLWSLLVTALREITLALLGQPSHSAARRRRPRR</sequence>
<dbReference type="RefSeq" id="WP_189053252.1">
    <property type="nucleotide sequence ID" value="NZ_BMOR01000001.1"/>
</dbReference>
<accession>A0ABQ2IVG7</accession>
<comment type="caution">
    <text evidence="1">The sequence shown here is derived from an EMBL/GenBank/DDBJ whole genome shotgun (WGS) entry which is preliminary data.</text>
</comment>
<dbReference type="Proteomes" id="UP000645517">
    <property type="component" value="Unassembled WGS sequence"/>
</dbReference>